<accession>A0AA49Q3X8</accession>
<organism evidence="2">
    <name type="scientific">Pseudogemmatithrix spongiicola</name>
    <dbReference type="NCBI Taxonomy" id="3062599"/>
    <lineage>
        <taxon>Bacteria</taxon>
        <taxon>Pseudomonadati</taxon>
        <taxon>Gemmatimonadota</taxon>
        <taxon>Gemmatimonadia</taxon>
        <taxon>Gemmatimonadales</taxon>
        <taxon>Gemmatimonadaceae</taxon>
        <taxon>Pseudogemmatithrix</taxon>
    </lineage>
</organism>
<reference evidence="2" key="1">
    <citation type="submission" date="2023-07" db="EMBL/GenBank/DDBJ databases">
        <authorList>
            <person name="Haufschild T."/>
            <person name="Kallscheuer N."/>
            <person name="Hammer J."/>
            <person name="Kohn T."/>
            <person name="Kabuu M."/>
            <person name="Jogler M."/>
            <person name="Wohfarth N."/>
            <person name="Heuer A."/>
            <person name="Rohde M."/>
            <person name="van Teeseling M.C.F."/>
            <person name="Jogler C."/>
        </authorList>
    </citation>
    <scope>NUCLEOTIDE SEQUENCE</scope>
    <source>
        <strain evidence="2">Strain 138</strain>
        <strain evidence="3">Strain 318</strain>
    </source>
</reference>
<dbReference type="AlphaFoldDB" id="A0AA49Q3X8"/>
<evidence type="ECO:0000256" key="1">
    <source>
        <dbReference type="SAM" id="SignalP"/>
    </source>
</evidence>
<dbReference type="InterPro" id="IPR008969">
    <property type="entry name" value="CarboxyPept-like_regulatory"/>
</dbReference>
<gene>
    <name evidence="2" type="ORF">Strain138_000578</name>
    <name evidence="3" type="ORF">Strain318_000578</name>
</gene>
<evidence type="ECO:0000313" key="4">
    <source>
        <dbReference type="Proteomes" id="UP001229955"/>
    </source>
</evidence>
<dbReference type="KEGG" id="pspc:Strain318_000578"/>
<sequence length="263" mass="27552">MMRSWGRIAAPLALLAAGLLACDDVVTDPDAVAALDFDGIAFPAVVSGDTLRDGSGVATPLAATVYDGRGGVIADAPVEFFALDTGVTIDANGFLTAARRSGPVRLVASVNGLQSQRRTVQVTPRPDTVRSGATDITFTYNIPDSPPSVSPALSLTLQSRDTVGGGSPGVAGWIVRWRIVHQGDTLAPTDTSKVALWPAAASRHGLLDTTRADGTVSRRLRVYANLLPVQPDSFIVIAELRARGMPVPGSPLRYVVHIRPPSI</sequence>
<keyword evidence="1" id="KW-0732">Signal</keyword>
<dbReference type="RefSeq" id="WP_367887035.1">
    <property type="nucleotide sequence ID" value="NZ_CP130612.1"/>
</dbReference>
<dbReference type="EMBL" id="CP130612">
    <property type="protein sequence ID" value="WKW11336.1"/>
    <property type="molecule type" value="Genomic_DNA"/>
</dbReference>
<feature type="chain" id="PRO_5041468200" description="Big-1 domain-containing protein" evidence="1">
    <location>
        <begin position="22"/>
        <end position="263"/>
    </location>
</feature>
<evidence type="ECO:0000313" key="2">
    <source>
        <dbReference type="EMBL" id="WKW11336.1"/>
    </source>
</evidence>
<dbReference type="SUPFAM" id="SSF49464">
    <property type="entry name" value="Carboxypeptidase regulatory domain-like"/>
    <property type="match status" value="1"/>
</dbReference>
<feature type="signal peptide" evidence="1">
    <location>
        <begin position="1"/>
        <end position="21"/>
    </location>
</feature>
<accession>A0AA49Q6Y5</accession>
<evidence type="ECO:0000313" key="3">
    <source>
        <dbReference type="EMBL" id="WKW14246.1"/>
    </source>
</evidence>
<dbReference type="PROSITE" id="PS51257">
    <property type="entry name" value="PROKAR_LIPOPROTEIN"/>
    <property type="match status" value="1"/>
</dbReference>
<name>A0AA49Q3X8_9BACT</name>
<keyword evidence="4" id="KW-1185">Reference proteome</keyword>
<dbReference type="EMBL" id="CP130613">
    <property type="protein sequence ID" value="WKW14246.1"/>
    <property type="molecule type" value="Genomic_DNA"/>
</dbReference>
<evidence type="ECO:0008006" key="5">
    <source>
        <dbReference type="Google" id="ProtNLM"/>
    </source>
</evidence>
<dbReference type="Proteomes" id="UP001229955">
    <property type="component" value="Chromosome"/>
</dbReference>
<proteinExistence type="predicted"/>
<protein>
    <recommendedName>
        <fullName evidence="5">Big-1 domain-containing protein</fullName>
    </recommendedName>
</protein>